<proteinExistence type="predicted"/>
<accession>A0A4Y2IL38</accession>
<evidence type="ECO:0000313" key="2">
    <source>
        <dbReference type="Proteomes" id="UP000499080"/>
    </source>
</evidence>
<sequence length="65" mass="7353">MPRHVVLPRMSKAFFQRRGGLDKTSGHSRISYLWTVVGAIQTVRFLPRGWQNISTALSEPDAMVP</sequence>
<feature type="non-terminal residue" evidence="1">
    <location>
        <position position="65"/>
    </location>
</feature>
<evidence type="ECO:0000313" key="1">
    <source>
        <dbReference type="EMBL" id="GBM78533.1"/>
    </source>
</evidence>
<dbReference type="EMBL" id="BGPR01107118">
    <property type="protein sequence ID" value="GBM78533.1"/>
    <property type="molecule type" value="Genomic_DNA"/>
</dbReference>
<reference evidence="1 2" key="1">
    <citation type="journal article" date="2019" name="Sci. Rep.">
        <title>Orb-weaving spider Araneus ventricosus genome elucidates the spidroin gene catalogue.</title>
        <authorList>
            <person name="Kono N."/>
            <person name="Nakamura H."/>
            <person name="Ohtoshi R."/>
            <person name="Moran D.A.P."/>
            <person name="Shinohara A."/>
            <person name="Yoshida Y."/>
            <person name="Fujiwara M."/>
            <person name="Mori M."/>
            <person name="Tomita M."/>
            <person name="Arakawa K."/>
        </authorList>
    </citation>
    <scope>NUCLEOTIDE SEQUENCE [LARGE SCALE GENOMIC DNA]</scope>
</reference>
<protein>
    <submittedName>
        <fullName evidence="1">Uncharacterized protein</fullName>
    </submittedName>
</protein>
<organism evidence="1 2">
    <name type="scientific">Araneus ventricosus</name>
    <name type="common">Orbweaver spider</name>
    <name type="synonym">Epeira ventricosa</name>
    <dbReference type="NCBI Taxonomy" id="182803"/>
    <lineage>
        <taxon>Eukaryota</taxon>
        <taxon>Metazoa</taxon>
        <taxon>Ecdysozoa</taxon>
        <taxon>Arthropoda</taxon>
        <taxon>Chelicerata</taxon>
        <taxon>Arachnida</taxon>
        <taxon>Araneae</taxon>
        <taxon>Araneomorphae</taxon>
        <taxon>Entelegynae</taxon>
        <taxon>Araneoidea</taxon>
        <taxon>Araneidae</taxon>
        <taxon>Araneus</taxon>
    </lineage>
</organism>
<name>A0A4Y2IL38_ARAVE</name>
<gene>
    <name evidence="1" type="ORF">AVEN_101021_1</name>
</gene>
<keyword evidence="2" id="KW-1185">Reference proteome</keyword>
<dbReference type="AlphaFoldDB" id="A0A4Y2IL38"/>
<comment type="caution">
    <text evidence="1">The sequence shown here is derived from an EMBL/GenBank/DDBJ whole genome shotgun (WGS) entry which is preliminary data.</text>
</comment>
<dbReference type="Proteomes" id="UP000499080">
    <property type="component" value="Unassembled WGS sequence"/>
</dbReference>